<dbReference type="PANTHER" id="PTHR33121">
    <property type="entry name" value="CYCLIC DI-GMP PHOSPHODIESTERASE PDEF"/>
    <property type="match status" value="1"/>
</dbReference>
<feature type="domain" description="EAL" evidence="1">
    <location>
        <begin position="11"/>
        <end position="259"/>
    </location>
</feature>
<name>A0A1K0H006_9ACTN</name>
<dbReference type="Proteomes" id="UP000182486">
    <property type="component" value="Unassembled WGS sequence"/>
</dbReference>
<dbReference type="AlphaFoldDB" id="A0A1K0H006"/>
<dbReference type="PROSITE" id="PS50883">
    <property type="entry name" value="EAL"/>
    <property type="match status" value="1"/>
</dbReference>
<dbReference type="InterPro" id="IPR050706">
    <property type="entry name" value="Cyclic-di-GMP_PDE-like"/>
</dbReference>
<comment type="caution">
    <text evidence="2">The sequence shown here is derived from an EMBL/GenBank/DDBJ whole genome shotgun (WGS) entry which is preliminary data.</text>
</comment>
<dbReference type="EMBL" id="MEIA01000071">
    <property type="protein sequence ID" value="OJF15019.1"/>
    <property type="molecule type" value="Genomic_DNA"/>
</dbReference>
<protein>
    <recommendedName>
        <fullName evidence="1">EAL domain-containing protein</fullName>
    </recommendedName>
</protein>
<evidence type="ECO:0000313" key="3">
    <source>
        <dbReference type="Proteomes" id="UP000182486"/>
    </source>
</evidence>
<evidence type="ECO:0000259" key="1">
    <source>
        <dbReference type="PROSITE" id="PS50883"/>
    </source>
</evidence>
<accession>A0A1K0H006</accession>
<evidence type="ECO:0000313" key="2">
    <source>
        <dbReference type="EMBL" id="OJF15019.1"/>
    </source>
</evidence>
<dbReference type="SUPFAM" id="SSF141868">
    <property type="entry name" value="EAL domain-like"/>
    <property type="match status" value="1"/>
</dbReference>
<dbReference type="Gene3D" id="3.20.20.450">
    <property type="entry name" value="EAL domain"/>
    <property type="match status" value="1"/>
</dbReference>
<dbReference type="InterPro" id="IPR001633">
    <property type="entry name" value="EAL_dom"/>
</dbReference>
<dbReference type="CDD" id="cd01948">
    <property type="entry name" value="EAL"/>
    <property type="match status" value="1"/>
</dbReference>
<dbReference type="GO" id="GO:0071111">
    <property type="term" value="F:cyclic-guanylate-specific phosphodiesterase activity"/>
    <property type="evidence" value="ECO:0007669"/>
    <property type="project" value="InterPro"/>
</dbReference>
<keyword evidence="3" id="KW-1185">Reference proteome</keyword>
<sequence length="391" mass="41513">MIMQTASARSTATPDTDVTIGVVLQGRLVQPLFQPIVDLSSQAVVGLEALARGPAGTALEFPDRLFAAARDAGRLGELDMLCSERALECAVAAPAPPPLLFVNAEPAALNQPLSPRLIELVQGGLPFREILEFTERALPAVPGSMMRIAAQAQDWGTGLALDDVGVDPMSLALLPVLEPEVIKLDMSLIRNPDTEHTRAVCAVVRSQARRTGAVVIAEGIETEADLATARMLGAMWGQGWLFGRPARLDQIDPRRYDAAGAHALRLPRPGFHRPTGTTYETAERHTAATAATPESISLALARLRDTAVAQDAAIVVASVPESRPELTVPLQELAGQARSVILLDHPDDELTAVVLGPGQGYALCTRGEHLVTLDDLPPVAAVTRILLNQLA</sequence>
<proteinExistence type="predicted"/>
<gene>
    <name evidence="2" type="ORF">BG844_06785</name>
</gene>
<dbReference type="SMART" id="SM00052">
    <property type="entry name" value="EAL"/>
    <property type="match status" value="1"/>
</dbReference>
<dbReference type="PANTHER" id="PTHR33121:SF76">
    <property type="entry name" value="SIGNALING PROTEIN"/>
    <property type="match status" value="1"/>
</dbReference>
<dbReference type="Pfam" id="PF00563">
    <property type="entry name" value="EAL"/>
    <property type="match status" value="1"/>
</dbReference>
<reference evidence="2 3" key="1">
    <citation type="submission" date="2016-09" db="EMBL/GenBank/DDBJ databases">
        <title>Couchioplanes caeruleus draft genome sequence.</title>
        <authorList>
            <person name="Sheehan J."/>
            <person name="Caffrey P."/>
        </authorList>
    </citation>
    <scope>NUCLEOTIDE SEQUENCE [LARGE SCALE GENOMIC DNA]</scope>
    <source>
        <strain evidence="2 3">DSM 43634</strain>
    </source>
</reference>
<organism evidence="2 3">
    <name type="scientific">Couchioplanes caeruleus subsp. caeruleus</name>
    <dbReference type="NCBI Taxonomy" id="56427"/>
    <lineage>
        <taxon>Bacteria</taxon>
        <taxon>Bacillati</taxon>
        <taxon>Actinomycetota</taxon>
        <taxon>Actinomycetes</taxon>
        <taxon>Micromonosporales</taxon>
        <taxon>Micromonosporaceae</taxon>
        <taxon>Couchioplanes</taxon>
    </lineage>
</organism>
<dbReference type="InterPro" id="IPR035919">
    <property type="entry name" value="EAL_sf"/>
</dbReference>